<proteinExistence type="predicted"/>
<evidence type="ECO:0000256" key="1">
    <source>
        <dbReference type="SAM" id="MobiDB-lite"/>
    </source>
</evidence>
<accession>A0A1X6N4Z6</accession>
<evidence type="ECO:0000313" key="3">
    <source>
        <dbReference type="Proteomes" id="UP000194127"/>
    </source>
</evidence>
<dbReference type="GeneID" id="36330118"/>
<dbReference type="Proteomes" id="UP000194127">
    <property type="component" value="Unassembled WGS sequence"/>
</dbReference>
<protein>
    <submittedName>
        <fullName evidence="2">Uncharacterized protein</fullName>
    </submittedName>
</protein>
<feature type="region of interest" description="Disordered" evidence="1">
    <location>
        <begin position="114"/>
        <end position="143"/>
    </location>
</feature>
<dbReference type="AlphaFoldDB" id="A0A1X6N4Z6"/>
<dbReference type="EMBL" id="KZ110595">
    <property type="protein sequence ID" value="OSX63522.1"/>
    <property type="molecule type" value="Genomic_DNA"/>
</dbReference>
<feature type="region of interest" description="Disordered" evidence="1">
    <location>
        <begin position="1"/>
        <end position="40"/>
    </location>
</feature>
<name>A0A1X6N4Z6_9APHY</name>
<evidence type="ECO:0000313" key="2">
    <source>
        <dbReference type="EMBL" id="OSX63522.1"/>
    </source>
</evidence>
<reference evidence="2 3" key="1">
    <citation type="submission" date="2017-04" db="EMBL/GenBank/DDBJ databases">
        <title>Genome Sequence of the Model Brown-Rot Fungus Postia placenta SB12.</title>
        <authorList>
            <consortium name="DOE Joint Genome Institute"/>
            <person name="Gaskell J."/>
            <person name="Kersten P."/>
            <person name="Larrondo L.F."/>
            <person name="Canessa P."/>
            <person name="Martinez D."/>
            <person name="Hibbett D."/>
            <person name="Schmoll M."/>
            <person name="Kubicek C.P."/>
            <person name="Martinez A.T."/>
            <person name="Yadav J."/>
            <person name="Master E."/>
            <person name="Magnuson J.K."/>
            <person name="James T."/>
            <person name="Yaver D."/>
            <person name="Berka R."/>
            <person name="Labutti K."/>
            <person name="Lipzen A."/>
            <person name="Aerts A."/>
            <person name="Barry K."/>
            <person name="Henrissat B."/>
            <person name="Blanchette R."/>
            <person name="Grigoriev I."/>
            <person name="Cullen D."/>
        </authorList>
    </citation>
    <scope>NUCLEOTIDE SEQUENCE [LARGE SCALE GENOMIC DNA]</scope>
    <source>
        <strain evidence="2 3">MAD-698-R-SB12</strain>
    </source>
</reference>
<organism evidence="2 3">
    <name type="scientific">Postia placenta MAD-698-R-SB12</name>
    <dbReference type="NCBI Taxonomy" id="670580"/>
    <lineage>
        <taxon>Eukaryota</taxon>
        <taxon>Fungi</taxon>
        <taxon>Dikarya</taxon>
        <taxon>Basidiomycota</taxon>
        <taxon>Agaricomycotina</taxon>
        <taxon>Agaricomycetes</taxon>
        <taxon>Polyporales</taxon>
        <taxon>Adustoporiaceae</taxon>
        <taxon>Rhodonia</taxon>
    </lineage>
</organism>
<keyword evidence="3" id="KW-1185">Reference proteome</keyword>
<gene>
    <name evidence="2" type="ORF">POSPLADRAFT_1140412</name>
</gene>
<sequence length="277" mass="31759">MQSTSTKRDKERASHPHPLRHEGSRRITNPGTRRGEWERGHERANRWNCYKRVRAKYGRATVQVLYGIDGSKSAFLMTMFKVRRRWPCIIGFIPWGLSKKKGASYADLQHRVHTARRKCSTTGRKDDNEDNKEDNVQQSRRILNNYPSELKRRSYLSGRSGGESYQGLKREGELDGGTGDLVHFDEEQLLKGNACRAKLDGPRQRDPSGVILRREHNTHIVGSTNVPNESKCGLLDGCDIWGNGVRECETTAFSHADRATHVVRRLARTRRWRAPAR</sequence>
<feature type="compositionally biased region" description="Basic and acidic residues" evidence="1">
    <location>
        <begin position="1"/>
        <end position="25"/>
    </location>
</feature>
<dbReference type="OrthoDB" id="10284382at2759"/>
<dbReference type="RefSeq" id="XP_024340316.1">
    <property type="nucleotide sequence ID" value="XM_024485169.1"/>
</dbReference>